<name>A0A8C6GBS7_MUSSI</name>
<keyword evidence="2" id="KW-1185">Reference proteome</keyword>
<reference evidence="1" key="1">
    <citation type="submission" date="2025-08" db="UniProtKB">
        <authorList>
            <consortium name="Ensembl"/>
        </authorList>
    </citation>
    <scope>IDENTIFICATION</scope>
</reference>
<dbReference type="Proteomes" id="UP000694415">
    <property type="component" value="Unplaced"/>
</dbReference>
<organism evidence="1 2">
    <name type="scientific">Mus spicilegus</name>
    <name type="common">Mound-building mouse</name>
    <dbReference type="NCBI Taxonomy" id="10103"/>
    <lineage>
        <taxon>Eukaryota</taxon>
        <taxon>Metazoa</taxon>
        <taxon>Chordata</taxon>
        <taxon>Craniata</taxon>
        <taxon>Vertebrata</taxon>
        <taxon>Euteleostomi</taxon>
        <taxon>Mammalia</taxon>
        <taxon>Eutheria</taxon>
        <taxon>Euarchontoglires</taxon>
        <taxon>Glires</taxon>
        <taxon>Rodentia</taxon>
        <taxon>Myomorpha</taxon>
        <taxon>Muroidea</taxon>
        <taxon>Muridae</taxon>
        <taxon>Murinae</taxon>
        <taxon>Mus</taxon>
        <taxon>Mus</taxon>
    </lineage>
</organism>
<protein>
    <submittedName>
        <fullName evidence="1">Predicted gene, 17581</fullName>
    </submittedName>
</protein>
<evidence type="ECO:0000313" key="2">
    <source>
        <dbReference type="Proteomes" id="UP000694415"/>
    </source>
</evidence>
<proteinExistence type="predicted"/>
<accession>A0A8C6GBS7</accession>
<evidence type="ECO:0000313" key="1">
    <source>
        <dbReference type="Ensembl" id="ENSMSIP00000003490.1"/>
    </source>
</evidence>
<dbReference type="AlphaFoldDB" id="A0A8C6GBS7"/>
<dbReference type="Ensembl" id="ENSMSIT00000004404.1">
    <property type="protein sequence ID" value="ENSMSIP00000003490.1"/>
    <property type="gene ID" value="ENSMSIG00000003235.1"/>
</dbReference>
<sequence>VTSFVSLFLPLLPSSARCA</sequence>
<reference evidence="1" key="2">
    <citation type="submission" date="2025-09" db="UniProtKB">
        <authorList>
            <consortium name="Ensembl"/>
        </authorList>
    </citation>
    <scope>IDENTIFICATION</scope>
</reference>